<dbReference type="InterPro" id="IPR036691">
    <property type="entry name" value="Endo/exonu/phosph_ase_sf"/>
</dbReference>
<proteinExistence type="predicted"/>
<dbReference type="InterPro" id="IPR001878">
    <property type="entry name" value="Znf_CCHC"/>
</dbReference>
<dbReference type="AlphaFoldDB" id="A0AAV0WJ27"/>
<dbReference type="GO" id="GO:0071897">
    <property type="term" value="P:DNA biosynthetic process"/>
    <property type="evidence" value="ECO:0007669"/>
    <property type="project" value="UniProtKB-ARBA"/>
</dbReference>
<name>A0AAV0WJ27_9HEMI</name>
<evidence type="ECO:0000256" key="2">
    <source>
        <dbReference type="SAM" id="MobiDB-lite"/>
    </source>
</evidence>
<dbReference type="PROSITE" id="PS50878">
    <property type="entry name" value="RT_POL"/>
    <property type="match status" value="1"/>
</dbReference>
<dbReference type="PANTHER" id="PTHR19446">
    <property type="entry name" value="REVERSE TRANSCRIPTASES"/>
    <property type="match status" value="1"/>
</dbReference>
<dbReference type="GO" id="GO:0003676">
    <property type="term" value="F:nucleic acid binding"/>
    <property type="evidence" value="ECO:0007669"/>
    <property type="project" value="InterPro"/>
</dbReference>
<feature type="compositionally biased region" description="Basic and acidic residues" evidence="2">
    <location>
        <begin position="1065"/>
        <end position="1080"/>
    </location>
</feature>
<feature type="domain" description="Reverse transcriptase" evidence="4">
    <location>
        <begin position="877"/>
        <end position="1123"/>
    </location>
</feature>
<dbReference type="SUPFAM" id="SSF56672">
    <property type="entry name" value="DNA/RNA polymerases"/>
    <property type="match status" value="1"/>
</dbReference>
<keyword evidence="1" id="KW-0479">Metal-binding</keyword>
<dbReference type="InterPro" id="IPR000477">
    <property type="entry name" value="RT_dom"/>
</dbReference>
<feature type="compositionally biased region" description="Low complexity" evidence="2">
    <location>
        <begin position="154"/>
        <end position="169"/>
    </location>
</feature>
<dbReference type="InterPro" id="IPR043502">
    <property type="entry name" value="DNA/RNA_pol_sf"/>
</dbReference>
<organism evidence="5 6">
    <name type="scientific">Macrosiphum euphorbiae</name>
    <name type="common">potato aphid</name>
    <dbReference type="NCBI Taxonomy" id="13131"/>
    <lineage>
        <taxon>Eukaryota</taxon>
        <taxon>Metazoa</taxon>
        <taxon>Ecdysozoa</taxon>
        <taxon>Arthropoda</taxon>
        <taxon>Hexapoda</taxon>
        <taxon>Insecta</taxon>
        <taxon>Pterygota</taxon>
        <taxon>Neoptera</taxon>
        <taxon>Paraneoptera</taxon>
        <taxon>Hemiptera</taxon>
        <taxon>Sternorrhyncha</taxon>
        <taxon>Aphidomorpha</taxon>
        <taxon>Aphidoidea</taxon>
        <taxon>Aphididae</taxon>
        <taxon>Macrosiphini</taxon>
        <taxon>Macrosiphum</taxon>
    </lineage>
</organism>
<dbReference type="EMBL" id="CARXXK010000002">
    <property type="protein sequence ID" value="CAI6355955.1"/>
    <property type="molecule type" value="Genomic_DNA"/>
</dbReference>
<feature type="region of interest" description="Disordered" evidence="2">
    <location>
        <begin position="1064"/>
        <end position="1085"/>
    </location>
</feature>
<keyword evidence="1" id="KW-0863">Zinc-finger</keyword>
<feature type="compositionally biased region" description="Basic and acidic residues" evidence="2">
    <location>
        <begin position="1103"/>
        <end position="1115"/>
    </location>
</feature>
<dbReference type="CDD" id="cd01650">
    <property type="entry name" value="RT_nLTR_like"/>
    <property type="match status" value="1"/>
</dbReference>
<dbReference type="Pfam" id="PF00078">
    <property type="entry name" value="RVT_1"/>
    <property type="match status" value="1"/>
</dbReference>
<comment type="caution">
    <text evidence="5">The sequence shown here is derived from an EMBL/GenBank/DDBJ whole genome shotgun (WGS) entry which is preliminary data.</text>
</comment>
<keyword evidence="1" id="KW-0862">Zinc</keyword>
<evidence type="ECO:0000256" key="1">
    <source>
        <dbReference type="PROSITE-ProRule" id="PRU00047"/>
    </source>
</evidence>
<reference evidence="5 6" key="1">
    <citation type="submission" date="2023-01" db="EMBL/GenBank/DDBJ databases">
        <authorList>
            <person name="Whitehead M."/>
        </authorList>
    </citation>
    <scope>NUCLEOTIDE SEQUENCE [LARGE SCALE GENOMIC DNA]</scope>
</reference>
<protein>
    <recommendedName>
        <fullName evidence="7">CCHC-type domain-containing protein</fullName>
    </recommendedName>
</protein>
<evidence type="ECO:0000313" key="6">
    <source>
        <dbReference type="Proteomes" id="UP001160148"/>
    </source>
</evidence>
<gene>
    <name evidence="5" type="ORF">MEUPH1_LOCUS11750</name>
</gene>
<dbReference type="GO" id="GO:0008270">
    <property type="term" value="F:zinc ion binding"/>
    <property type="evidence" value="ECO:0007669"/>
    <property type="project" value="UniProtKB-KW"/>
</dbReference>
<evidence type="ECO:0000259" key="3">
    <source>
        <dbReference type="PROSITE" id="PS50158"/>
    </source>
</evidence>
<keyword evidence="6" id="KW-1185">Reference proteome</keyword>
<evidence type="ECO:0000313" key="5">
    <source>
        <dbReference type="EMBL" id="CAI6355955.1"/>
    </source>
</evidence>
<evidence type="ECO:0008006" key="7">
    <source>
        <dbReference type="Google" id="ProtNLM"/>
    </source>
</evidence>
<feature type="region of interest" description="Disordered" evidence="2">
    <location>
        <begin position="151"/>
        <end position="184"/>
    </location>
</feature>
<dbReference type="Gene3D" id="3.60.10.10">
    <property type="entry name" value="Endonuclease/exonuclease/phosphatase"/>
    <property type="match status" value="1"/>
</dbReference>
<evidence type="ECO:0000259" key="4">
    <source>
        <dbReference type="PROSITE" id="PS50878"/>
    </source>
</evidence>
<feature type="region of interest" description="Disordered" evidence="2">
    <location>
        <begin position="1"/>
        <end position="40"/>
    </location>
</feature>
<sequence>MSQTGSTSGDMGAGNSKMRGPTSPGGQPTKQPRSSKKSSEISDLIGWIDHTIIQEKDKKRIGIQTAEKLLVNINKLRTATATLAHENSRLAGEVEGKDEALQQSLTIFIEKLDTKNAEASSLKTELDALKTTSAVPRLTVAQQSTYAAKAAKTPASSLAAPKTAKAPPAKSKKAAEREQLNKSRQVKATSRFVVEIPQDMSVADAKAGVWQAVRSRNSKPKAKTIVSGRSLIIIPDDSNTLEVIRGISNIIELGPKKPRVIIHDVEGGISQEELTECLLAQNEELGLTAEDMGNSRPLHKLGPRDSDVVHWVMEVPPSVLSKIENKALYIGMTRCRCKLHGSLPQCYNCQQYGHTAKRCEQTAPTCRRCAGAHDSRTCSNELIKCANCNAKGLIRLLAQRAKQRARLREACSGARTLAPMSNIIRVLQVNMNNQLIVSEQIRDRCIAEHIDLVLVQVPHTNENGTVVNFETCQQVSRTENPGASIIVTSNRIRCINIEQHTSKYVATAKISFDGREESSVIVVSAYFKYDKPTTDFTEIIRSIAQQQRTLLICADCNGHSLRWQNHDTNARGRIVEEMIDDLDLCILNIPGPIPTYERAQMGSSNIDLTLVTANLDGKIRNWAVSNDTDSDHNTISFELRVSRPTPSEDPKDSFNTRKADWQKFQNNLALNQMPIDGDVHTQAEALTNIIRSAALESIPLKKRRENRVTLSPWWNTDLAHSKRALNLARRNNSPDYATLRNSHLRLIKSAKMTAWRAYSDGINTGIWGRAFNWAKKGPGPRKGPSTLKDKNGHFTSSTEDTINVLLDAFIPNDSTPSILALVPDDGRPVTLATHGEIKEAIWKLKPNKAPGKDGITGGILRKAWPMIFERVTDLFNLCLRTETFPTPWKEARLVIIPKSGKKDRTTAGAYRPISLLPTLGKALESLIINRLATETDVDSVGEQHGYVSNRSTVTAIKAAYEWVDHCPNRHITGAFLDITGAFDHVSWDPLLEAARDLGASGKVRNLLGSYLKGRTASLEINGITRRKEMERGCPQGSRLGPMLWKLAMVGAFCEDPATSKTVAYADDRGRTDPDRNKTTGKESGLTNRVVQEVRAYLLHHKMRGDDPERRQKDPLQHWFRFGSKRRENRRERRSQVPRHHN</sequence>
<dbReference type="Proteomes" id="UP001160148">
    <property type="component" value="Unassembled WGS sequence"/>
</dbReference>
<feature type="region of interest" description="Disordered" evidence="2">
    <location>
        <begin position="1100"/>
        <end position="1141"/>
    </location>
</feature>
<dbReference type="Pfam" id="PF14529">
    <property type="entry name" value="Exo_endo_phos_2"/>
    <property type="match status" value="1"/>
</dbReference>
<accession>A0AAV0WJ27</accession>
<dbReference type="InterPro" id="IPR005135">
    <property type="entry name" value="Endo/exonuclease/phosphatase"/>
</dbReference>
<dbReference type="PROSITE" id="PS50158">
    <property type="entry name" value="ZF_CCHC"/>
    <property type="match status" value="1"/>
</dbReference>
<feature type="domain" description="CCHC-type" evidence="3">
    <location>
        <begin position="346"/>
        <end position="361"/>
    </location>
</feature>
<dbReference type="GO" id="GO:0003824">
    <property type="term" value="F:catalytic activity"/>
    <property type="evidence" value="ECO:0007669"/>
    <property type="project" value="InterPro"/>
</dbReference>
<feature type="compositionally biased region" description="Basic and acidic residues" evidence="2">
    <location>
        <begin position="1124"/>
        <end position="1134"/>
    </location>
</feature>
<dbReference type="SUPFAM" id="SSF56219">
    <property type="entry name" value="DNase I-like"/>
    <property type="match status" value="1"/>
</dbReference>